<protein>
    <recommendedName>
        <fullName evidence="4">Alkylphosphonate utilization protein</fullName>
    </recommendedName>
</protein>
<comment type="caution">
    <text evidence="2">The sequence shown here is derived from an EMBL/GenBank/DDBJ whole genome shotgun (WGS) entry which is preliminary data.</text>
</comment>
<dbReference type="Proteomes" id="UP001500630">
    <property type="component" value="Unassembled WGS sequence"/>
</dbReference>
<organism evidence="2 3">
    <name type="scientific">Nonomuraea rosea</name>
    <dbReference type="NCBI Taxonomy" id="638574"/>
    <lineage>
        <taxon>Bacteria</taxon>
        <taxon>Bacillati</taxon>
        <taxon>Actinomycetota</taxon>
        <taxon>Actinomycetes</taxon>
        <taxon>Streptosporangiales</taxon>
        <taxon>Streptosporangiaceae</taxon>
        <taxon>Nonomuraea</taxon>
    </lineage>
</organism>
<dbReference type="EMBL" id="BAABDQ010000003">
    <property type="protein sequence ID" value="GAA3538090.1"/>
    <property type="molecule type" value="Genomic_DNA"/>
</dbReference>
<accession>A0ABP6VM16</accession>
<evidence type="ECO:0000313" key="3">
    <source>
        <dbReference type="Proteomes" id="UP001500630"/>
    </source>
</evidence>
<evidence type="ECO:0008006" key="4">
    <source>
        <dbReference type="Google" id="ProtNLM"/>
    </source>
</evidence>
<sequence>MTGAMTRAMPALWSSPERRSERCPDCAGERPFEQPPCFDGHEPGLCPEWACVECGHAIVLGWAESTRPVRQLVTAAA</sequence>
<evidence type="ECO:0000256" key="1">
    <source>
        <dbReference type="SAM" id="MobiDB-lite"/>
    </source>
</evidence>
<name>A0ABP6VM16_9ACTN</name>
<gene>
    <name evidence="2" type="ORF">GCM10022419_017560</name>
</gene>
<proteinExistence type="predicted"/>
<evidence type="ECO:0000313" key="2">
    <source>
        <dbReference type="EMBL" id="GAA3538090.1"/>
    </source>
</evidence>
<keyword evidence="3" id="KW-1185">Reference proteome</keyword>
<reference evidence="3" key="1">
    <citation type="journal article" date="2019" name="Int. J. Syst. Evol. Microbiol.">
        <title>The Global Catalogue of Microorganisms (GCM) 10K type strain sequencing project: providing services to taxonomists for standard genome sequencing and annotation.</title>
        <authorList>
            <consortium name="The Broad Institute Genomics Platform"/>
            <consortium name="The Broad Institute Genome Sequencing Center for Infectious Disease"/>
            <person name="Wu L."/>
            <person name="Ma J."/>
        </authorList>
    </citation>
    <scope>NUCLEOTIDE SEQUENCE [LARGE SCALE GENOMIC DNA]</scope>
    <source>
        <strain evidence="3">JCM 17326</strain>
    </source>
</reference>
<feature type="region of interest" description="Disordered" evidence="1">
    <location>
        <begin position="1"/>
        <end position="25"/>
    </location>
</feature>
<feature type="compositionally biased region" description="Basic and acidic residues" evidence="1">
    <location>
        <begin position="16"/>
        <end position="25"/>
    </location>
</feature>